<dbReference type="InterPro" id="IPR036890">
    <property type="entry name" value="HATPase_C_sf"/>
</dbReference>
<dbReference type="PIRSF" id="PIRSF002583">
    <property type="entry name" value="Hsp90"/>
    <property type="match status" value="1"/>
</dbReference>
<comment type="similarity">
    <text evidence="2">Belongs to the heat shock protein 90 family.</text>
</comment>
<feature type="binding site" evidence="8">
    <location>
        <position position="183"/>
    </location>
    <ligand>
        <name>ATP</name>
        <dbReference type="ChEBI" id="CHEBI:30616"/>
    </ligand>
</feature>
<keyword evidence="3" id="KW-0963">Cytoplasm</keyword>
<dbReference type="InterPro" id="IPR020575">
    <property type="entry name" value="Hsp90_N"/>
</dbReference>
<dbReference type="SUPFAM" id="SSF55874">
    <property type="entry name" value="ATPase domain of HSP90 chaperone/DNA topoisomerase II/histidine kinase"/>
    <property type="match status" value="1"/>
</dbReference>
<dbReference type="GO" id="GO:0051082">
    <property type="term" value="F:unfolded protein binding"/>
    <property type="evidence" value="ECO:0007669"/>
    <property type="project" value="InterPro"/>
</dbReference>
<feature type="binding site" evidence="8">
    <location>
        <position position="98"/>
    </location>
    <ligand>
        <name>ATP</name>
        <dbReference type="ChEBI" id="CHEBI:30616"/>
    </ligand>
</feature>
<dbReference type="Pfam" id="PF00183">
    <property type="entry name" value="HSP90"/>
    <property type="match status" value="1"/>
</dbReference>
<accession>G3ULS6</accession>
<dbReference type="FunFam" id="3.30.230.80:FF:000001">
    <property type="entry name" value="Heat shock protein 90 alpha"/>
    <property type="match status" value="1"/>
</dbReference>
<dbReference type="GeneTree" id="ENSGT01020000230401"/>
<evidence type="ECO:0000256" key="6">
    <source>
        <dbReference type="ARBA" id="ARBA00023016"/>
    </source>
</evidence>
<keyword evidence="7" id="KW-0143">Chaperone</keyword>
<keyword evidence="10" id="KW-1185">Reference proteome</keyword>
<dbReference type="Pfam" id="PF13589">
    <property type="entry name" value="HATPase_c_3"/>
    <property type="match status" value="1"/>
</dbReference>
<dbReference type="Gene3D" id="3.30.230.80">
    <property type="match status" value="1"/>
</dbReference>
<feature type="binding site" evidence="8">
    <location>
        <position position="106"/>
    </location>
    <ligand>
        <name>ATP</name>
        <dbReference type="ChEBI" id="CHEBI:30616"/>
    </ligand>
</feature>
<sequence length="491" mass="57118">SQQEAESRFEPTKPESVVYSLTNMNIQQQLISLIINTFFMNKEIFLRKLTSNSPDALDKIRYESLPDPSMLASGKELHNLITNKRDRNLMIVDTGIGMTKADLINNLGSISQSGTKAFLEALQVGAEIAMIGQFSVGFYSAYFVAEKVTVITKHKDNAQSTWKSSAGRLSRVRTNTDKRMGGTKVILHLKEDRTEYFERRMKEIVTKHPQFTGYPVTLFVYLHQDVLNKTKPIWTRNPDNVISEEYGEFYALTSDWEDNLGMMKHFSVEGLLEFRALLFVPRHAPFDLFENRKKKNNTKLYIHIVFIMDNCEALISEYLNFIRGVVDSKELPLDISCEILQQCKILKVIRKNLVRKCLELFTELVEDKENYKNFYEQFSKNIKAEIHEDFQNWKKLSELLRYYSALGDEKVSLKDYCCTRMKENQKHIYCITGSRPRTKVFVEHLRKHGLEVIYVIEPIDEYCVWKTLVSVTKEGLELLEDEEKKNKGLLT</sequence>
<dbReference type="Gene3D" id="3.40.50.11260">
    <property type="match status" value="1"/>
</dbReference>
<dbReference type="AlphaFoldDB" id="G3ULS6"/>
<dbReference type="PRINTS" id="PR00775">
    <property type="entry name" value="HEATSHOCK90"/>
</dbReference>
<evidence type="ECO:0000256" key="2">
    <source>
        <dbReference type="ARBA" id="ARBA00008239"/>
    </source>
</evidence>
<reference evidence="9" key="3">
    <citation type="submission" date="2025-09" db="UniProtKB">
        <authorList>
            <consortium name="Ensembl"/>
        </authorList>
    </citation>
    <scope>IDENTIFICATION</scope>
    <source>
        <strain evidence="9">Isolate ISIS603380</strain>
    </source>
</reference>
<dbReference type="NCBIfam" id="NF003555">
    <property type="entry name" value="PRK05218.1"/>
    <property type="match status" value="1"/>
</dbReference>
<evidence type="ECO:0000256" key="8">
    <source>
        <dbReference type="PIRSR" id="PIRSR002583-1"/>
    </source>
</evidence>
<dbReference type="GO" id="GO:0005737">
    <property type="term" value="C:cytoplasm"/>
    <property type="evidence" value="ECO:0007669"/>
    <property type="project" value="UniProtKB-SubCell"/>
</dbReference>
<keyword evidence="4 8" id="KW-0547">Nucleotide-binding</keyword>
<evidence type="ECO:0000256" key="5">
    <source>
        <dbReference type="ARBA" id="ARBA00022840"/>
    </source>
</evidence>
<dbReference type="eggNOG" id="KOG0019">
    <property type="taxonomic scope" value="Eukaryota"/>
</dbReference>
<dbReference type="FunFam" id="3.30.565.10:FF:000204">
    <property type="entry name" value="Heat shock protein HSP 90-beta"/>
    <property type="match status" value="1"/>
</dbReference>
<feature type="binding site" evidence="8">
    <location>
        <position position="93"/>
    </location>
    <ligand>
        <name>ATP</name>
        <dbReference type="ChEBI" id="CHEBI:30616"/>
    </ligand>
</feature>
<protein>
    <recommendedName>
        <fullName evidence="11">Histidine kinase/HSP90-like ATPase domain-containing protein</fullName>
    </recommendedName>
</protein>
<dbReference type="SUPFAM" id="SSF54211">
    <property type="entry name" value="Ribosomal protein S5 domain 2-like"/>
    <property type="match status" value="1"/>
</dbReference>
<dbReference type="Gene3D" id="3.30.565.10">
    <property type="entry name" value="Histidine kinase-like ATPase, C-terminal domain"/>
    <property type="match status" value="1"/>
</dbReference>
<evidence type="ECO:0000313" key="9">
    <source>
        <dbReference type="Ensembl" id="ENSLAFP00000028785.1"/>
    </source>
</evidence>
<feature type="binding site" evidence="8">
    <location>
        <begin position="133"/>
        <end position="138"/>
    </location>
    <ligand>
        <name>ATP</name>
        <dbReference type="ChEBI" id="CHEBI:30616"/>
    </ligand>
</feature>
<evidence type="ECO:0000256" key="1">
    <source>
        <dbReference type="ARBA" id="ARBA00004496"/>
    </source>
</evidence>
<keyword evidence="5 8" id="KW-0067">ATP-binding</keyword>
<feature type="binding site" evidence="8">
    <location>
        <position position="52"/>
    </location>
    <ligand>
        <name>ATP</name>
        <dbReference type="ChEBI" id="CHEBI:30616"/>
    </ligand>
</feature>
<comment type="subcellular location">
    <subcellularLocation>
        <location evidence="1">Cytoplasm</location>
    </subcellularLocation>
</comment>
<evidence type="ECO:0000256" key="3">
    <source>
        <dbReference type="ARBA" id="ARBA00022490"/>
    </source>
</evidence>
<dbReference type="Proteomes" id="UP000007646">
    <property type="component" value="Unassembled WGS sequence"/>
</dbReference>
<evidence type="ECO:0000313" key="10">
    <source>
        <dbReference type="Proteomes" id="UP000007646"/>
    </source>
</evidence>
<dbReference type="InterPro" id="IPR020568">
    <property type="entry name" value="Ribosomal_Su5_D2-typ_SF"/>
</dbReference>
<dbReference type="HOGENOM" id="CLU_006684_5_0_1"/>
<evidence type="ECO:0008006" key="11">
    <source>
        <dbReference type="Google" id="ProtNLM"/>
    </source>
</evidence>
<proteinExistence type="inferred from homology"/>
<reference evidence="9 10" key="1">
    <citation type="submission" date="2009-06" db="EMBL/GenBank/DDBJ databases">
        <title>The Genome Sequence of Loxodonta africana (African elephant).</title>
        <authorList>
            <person name="Di Palma F."/>
            <person name="Heiman D."/>
            <person name="Young S."/>
            <person name="Johnson J."/>
            <person name="Lander E.S."/>
            <person name="Lindblad-Toh K."/>
        </authorList>
    </citation>
    <scope>NUCLEOTIDE SEQUENCE [LARGE SCALE GENOMIC DNA]</scope>
    <source>
        <strain evidence="9 10">Isolate ISIS603380</strain>
    </source>
</reference>
<dbReference type="STRING" id="9785.ENSLAFP00000028785"/>
<dbReference type="Ensembl" id="ENSLAFT00000034106.1">
    <property type="protein sequence ID" value="ENSLAFP00000028785.1"/>
    <property type="gene ID" value="ENSLAFG00000031479.1"/>
</dbReference>
<dbReference type="CDD" id="cd16927">
    <property type="entry name" value="HATPase_Hsp90-like"/>
    <property type="match status" value="1"/>
</dbReference>
<dbReference type="GO" id="GO:0016887">
    <property type="term" value="F:ATP hydrolysis activity"/>
    <property type="evidence" value="ECO:0007669"/>
    <property type="project" value="InterPro"/>
</dbReference>
<dbReference type="GO" id="GO:0005524">
    <property type="term" value="F:ATP binding"/>
    <property type="evidence" value="ECO:0007669"/>
    <property type="project" value="UniProtKB-KW"/>
</dbReference>
<evidence type="ECO:0000256" key="7">
    <source>
        <dbReference type="ARBA" id="ARBA00023186"/>
    </source>
</evidence>
<dbReference type="InterPro" id="IPR001404">
    <property type="entry name" value="Hsp90_fam"/>
</dbReference>
<keyword evidence="6" id="KW-0346">Stress response</keyword>
<name>G3ULS6_LOXAF</name>
<dbReference type="GO" id="GO:0140662">
    <property type="term" value="F:ATP-dependent protein folding chaperone"/>
    <property type="evidence" value="ECO:0007669"/>
    <property type="project" value="InterPro"/>
</dbReference>
<evidence type="ECO:0000256" key="4">
    <source>
        <dbReference type="ARBA" id="ARBA00022741"/>
    </source>
</evidence>
<dbReference type="PANTHER" id="PTHR11528">
    <property type="entry name" value="HEAT SHOCK PROTEIN 90 FAMILY MEMBER"/>
    <property type="match status" value="1"/>
</dbReference>
<feature type="binding site" evidence="8">
    <location>
        <begin position="113"/>
        <end position="114"/>
    </location>
    <ligand>
        <name>ATP</name>
        <dbReference type="ChEBI" id="CHEBI:30616"/>
    </ligand>
</feature>
<dbReference type="InParanoid" id="G3ULS6"/>
<organism evidence="9 10">
    <name type="scientific">Loxodonta africana</name>
    <name type="common">African elephant</name>
    <dbReference type="NCBI Taxonomy" id="9785"/>
    <lineage>
        <taxon>Eukaryota</taxon>
        <taxon>Metazoa</taxon>
        <taxon>Chordata</taxon>
        <taxon>Craniata</taxon>
        <taxon>Vertebrata</taxon>
        <taxon>Euteleostomi</taxon>
        <taxon>Mammalia</taxon>
        <taxon>Eutheria</taxon>
        <taxon>Afrotheria</taxon>
        <taxon>Proboscidea</taxon>
        <taxon>Elephantidae</taxon>
        <taxon>Loxodonta</taxon>
    </lineage>
</organism>
<reference evidence="9" key="2">
    <citation type="submission" date="2025-08" db="UniProtKB">
        <authorList>
            <consortium name="Ensembl"/>
        </authorList>
    </citation>
    <scope>IDENTIFICATION</scope>
    <source>
        <strain evidence="9">Isolate ISIS603380</strain>
    </source>
</reference>